<evidence type="ECO:0000313" key="4">
    <source>
        <dbReference type="EMBL" id="KAH0562630.1"/>
    </source>
</evidence>
<dbReference type="PROSITE" id="PS50837">
    <property type="entry name" value="NACHT"/>
    <property type="match status" value="1"/>
</dbReference>
<dbReference type="PRINTS" id="PR01415">
    <property type="entry name" value="ANKYRIN"/>
</dbReference>
<protein>
    <recommendedName>
        <fullName evidence="3">NACHT domain-containing protein</fullName>
    </recommendedName>
</protein>
<name>A0A9P8RRG9_9PEZI</name>
<dbReference type="Pfam" id="PF12796">
    <property type="entry name" value="Ank_2"/>
    <property type="match status" value="3"/>
</dbReference>
<feature type="domain" description="NACHT" evidence="3">
    <location>
        <begin position="229"/>
        <end position="378"/>
    </location>
</feature>
<dbReference type="Gene3D" id="1.25.40.20">
    <property type="entry name" value="Ankyrin repeat-containing domain"/>
    <property type="match status" value="5"/>
</dbReference>
<comment type="caution">
    <text evidence="4">The sequence shown here is derived from an EMBL/GenBank/DDBJ whole genome shotgun (WGS) entry which is preliminary data.</text>
</comment>
<sequence length="1180" mass="130286">MSGEVDPNGSFVASAAKGVIFFGTPHSASTRASWRTSLFQMQKVPSPKPGQEKLATTPTGSEELIRINIKFTEMARQRRLQILSFYERTLTRTTADRASATIGTLSENLAPIASEHNDLARFVSQSDRAYQTMLAFIRGVLQMCYEPIETEIPESAKDTIMEASKAAERSDTPSIGSLSELDPIEKERRFLSSLRVGWLEDLAVSGDRPGDKSWILESREWNQWLLGDENLWIIGNSGMGKTYLAKSLARELRKPEAQQPNPDLPTSHFVLSYICGARPFQTESQTLIKSLLYQILAMNRSLFKYMYGTPIFPGGEGAFELFRQAFNMALDASKADTTIDIVIDGLNECGEASRPALYGLLSTLDKFPSVRVIITTEPLPDLLPSLCIDLAKHPEYWRRDFKKYIEAQVVELARRRTLPVGFSKEIIEMVLSKTNTYLEAMFTLDLLGKKPTICAMREFLRKLPDSVTLNDLFSATLRAINGAHRNSLIQALYCVVSARTFLTVDTLSAFSATINVGARSYMPSIVDIRENTILNLEEVIRTQKPSLLKIRDGSVVLFHPTLANVLRRPKEISMFTDTLKDHDIKGRFQHVGATHEQVQSIMAEACLKYMIAAFKGRSDPYNFTSYCSHYWHEHTCAADTECSGEVEKLVAELLVSSSESEELYSIWLSELENLQERPFHLLPSSNDPASVLSALNLCQVLARRLSIPISSFGVVDSRGYLPLHYAAANNAVQSARWILGEYKCLGGDKVKGLVTRIANDSHCPVHLAVRWGYSDMVDLLLDTIDYDQGLILSLAELADKERQRSVLATLWRRASSSPAYLTPDLRETLLSYAVSLNDEQTTRDLLDDQTAVDADRANLHRAIEGRSIDIVNMLIVRGVDVEAKDRSGSSPLHVAARVGDDDIVDILLNAGARVNKFDDFGRTPLHVASLKGFIRTCSKLLDHGSSVNFIDIKGRLAAHYAASIGHDKLLGLLLRNGSDTQIADINGQTLLHLAARNGHVTVVAMLLDSKDVDIDVNARDSEGKSALHWAVATGNTDIASALLIAGARVNVPDKAGLTPLHIAASDSSGGVVNELLSYGADINNRDKHGRTALHHVCSSRFPSDAALQILLNSGADVHMADVDKRTPLHYAAQNGYIPGVLLLMDNGAKEDVRDSKGLAPRDLLKDNKPTAREVQQMLSV</sequence>
<keyword evidence="1" id="KW-0677">Repeat</keyword>
<dbReference type="PROSITE" id="PS50297">
    <property type="entry name" value="ANK_REP_REGION"/>
    <property type="match status" value="8"/>
</dbReference>
<dbReference type="SUPFAM" id="SSF48403">
    <property type="entry name" value="Ankyrin repeat"/>
    <property type="match status" value="2"/>
</dbReference>
<dbReference type="SUPFAM" id="SSF52540">
    <property type="entry name" value="P-loop containing nucleoside triphosphate hydrolases"/>
    <property type="match status" value="1"/>
</dbReference>
<feature type="repeat" description="ANK" evidence="2">
    <location>
        <begin position="1055"/>
        <end position="1087"/>
    </location>
</feature>
<dbReference type="Proteomes" id="UP000750711">
    <property type="component" value="Unassembled WGS sequence"/>
</dbReference>
<organism evidence="4 5">
    <name type="scientific">Trichoglossum hirsutum</name>
    <dbReference type="NCBI Taxonomy" id="265104"/>
    <lineage>
        <taxon>Eukaryota</taxon>
        <taxon>Fungi</taxon>
        <taxon>Dikarya</taxon>
        <taxon>Ascomycota</taxon>
        <taxon>Pezizomycotina</taxon>
        <taxon>Geoglossomycetes</taxon>
        <taxon>Geoglossales</taxon>
        <taxon>Geoglossaceae</taxon>
        <taxon>Trichoglossum</taxon>
    </lineage>
</organism>
<dbReference type="InterPro" id="IPR007111">
    <property type="entry name" value="NACHT_NTPase"/>
</dbReference>
<dbReference type="InterPro" id="IPR036770">
    <property type="entry name" value="Ankyrin_rpt-contain_sf"/>
</dbReference>
<dbReference type="Pfam" id="PF24883">
    <property type="entry name" value="NPHP3_N"/>
    <property type="match status" value="1"/>
</dbReference>
<proteinExistence type="predicted"/>
<dbReference type="EMBL" id="JAGHQM010000316">
    <property type="protein sequence ID" value="KAH0562630.1"/>
    <property type="molecule type" value="Genomic_DNA"/>
</dbReference>
<keyword evidence="5" id="KW-1185">Reference proteome</keyword>
<accession>A0A9P8RRG9</accession>
<dbReference type="InterPro" id="IPR002110">
    <property type="entry name" value="Ankyrin_rpt"/>
</dbReference>
<dbReference type="SMART" id="SM00248">
    <property type="entry name" value="ANK"/>
    <property type="match status" value="11"/>
</dbReference>
<feature type="repeat" description="ANK" evidence="2">
    <location>
        <begin position="920"/>
        <end position="952"/>
    </location>
</feature>
<evidence type="ECO:0000256" key="2">
    <source>
        <dbReference type="PROSITE-ProRule" id="PRU00023"/>
    </source>
</evidence>
<reference evidence="4" key="1">
    <citation type="submission" date="2021-03" db="EMBL/GenBank/DDBJ databases">
        <title>Comparative genomics and phylogenomic investigation of the class Geoglossomycetes provide insights into ecological specialization and systematics.</title>
        <authorList>
            <person name="Melie T."/>
            <person name="Pirro S."/>
            <person name="Miller A.N."/>
            <person name="Quandt A."/>
        </authorList>
    </citation>
    <scope>NUCLEOTIDE SEQUENCE</scope>
    <source>
        <strain evidence="4">CAQ_001_2017</strain>
    </source>
</reference>
<feature type="repeat" description="ANK" evidence="2">
    <location>
        <begin position="1088"/>
        <end position="1122"/>
    </location>
</feature>
<dbReference type="Gene3D" id="3.40.50.300">
    <property type="entry name" value="P-loop containing nucleotide triphosphate hydrolases"/>
    <property type="match status" value="1"/>
</dbReference>
<feature type="repeat" description="ANK" evidence="2">
    <location>
        <begin position="887"/>
        <end position="919"/>
    </location>
</feature>
<dbReference type="PANTHER" id="PTHR24133">
    <property type="entry name" value="ANKYRIN DOMAIN-CONTAINING"/>
    <property type="match status" value="1"/>
</dbReference>
<evidence type="ECO:0000313" key="5">
    <source>
        <dbReference type="Proteomes" id="UP000750711"/>
    </source>
</evidence>
<dbReference type="InterPro" id="IPR027417">
    <property type="entry name" value="P-loop_NTPase"/>
</dbReference>
<feature type="repeat" description="ANK" evidence="2">
    <location>
        <begin position="986"/>
        <end position="1019"/>
    </location>
</feature>
<evidence type="ECO:0000259" key="3">
    <source>
        <dbReference type="PROSITE" id="PS50837"/>
    </source>
</evidence>
<evidence type="ECO:0000256" key="1">
    <source>
        <dbReference type="ARBA" id="ARBA00022737"/>
    </source>
</evidence>
<dbReference type="PANTHER" id="PTHR24133:SF40">
    <property type="entry name" value="ANKYRIN REPEAT DOMAIN 44"/>
    <property type="match status" value="1"/>
</dbReference>
<feature type="repeat" description="ANK" evidence="2">
    <location>
        <begin position="953"/>
        <end position="985"/>
    </location>
</feature>
<feature type="repeat" description="ANK" evidence="2">
    <location>
        <begin position="1123"/>
        <end position="1155"/>
    </location>
</feature>
<dbReference type="PROSITE" id="PS50088">
    <property type="entry name" value="ANK_REPEAT"/>
    <property type="match status" value="9"/>
</dbReference>
<gene>
    <name evidence="4" type="ORF">GP486_002693</name>
</gene>
<dbReference type="InterPro" id="IPR052391">
    <property type="entry name" value="E3_Ligase-Neurotoxin"/>
</dbReference>
<keyword evidence="2" id="KW-0040">ANK repeat</keyword>
<feature type="repeat" description="ANK" evidence="2">
    <location>
        <begin position="1022"/>
        <end position="1054"/>
    </location>
</feature>
<dbReference type="AlphaFoldDB" id="A0A9P8RRG9"/>
<dbReference type="InterPro" id="IPR056884">
    <property type="entry name" value="NPHP3-like_N"/>
</dbReference>
<feature type="repeat" description="ANK" evidence="2">
    <location>
        <begin position="854"/>
        <end position="886"/>
    </location>
</feature>